<proteinExistence type="predicted"/>
<protein>
    <submittedName>
        <fullName evidence="1">Uncharacterized protein</fullName>
    </submittedName>
</protein>
<dbReference type="Proteomes" id="UP000195514">
    <property type="component" value="Chromosome I"/>
</dbReference>
<reference evidence="2" key="1">
    <citation type="submission" date="2017-05" db="EMBL/GenBank/DDBJ databases">
        <authorList>
            <person name="Kirkegaard R."/>
            <person name="Mcilroy J S."/>
        </authorList>
    </citation>
    <scope>NUCLEOTIDE SEQUENCE [LARGE SCALE GENOMIC DNA]</scope>
</reference>
<sequence length="62" mass="7219">MQHGYHHAVCELACFRSRKLTSTHEGRGAYELEVIVVDEYVAYKPVVFEWVRRFRHAGAAQL</sequence>
<dbReference type="KEGG" id="abat:CFX1CAM_0404"/>
<organism evidence="1 2">
    <name type="scientific">Candidatus Brevifilum fermentans</name>
    <dbReference type="NCBI Taxonomy" id="1986204"/>
    <lineage>
        <taxon>Bacteria</taxon>
        <taxon>Bacillati</taxon>
        <taxon>Chloroflexota</taxon>
        <taxon>Anaerolineae</taxon>
        <taxon>Anaerolineales</taxon>
        <taxon>Anaerolineaceae</taxon>
        <taxon>Candidatus Brevifilum</taxon>
    </lineage>
</organism>
<accession>A0A1Y6K619</accession>
<gene>
    <name evidence="1" type="ORF">CFX1CAM_0404</name>
</gene>
<keyword evidence="2" id="KW-1185">Reference proteome</keyword>
<evidence type="ECO:0000313" key="2">
    <source>
        <dbReference type="Proteomes" id="UP000195514"/>
    </source>
</evidence>
<evidence type="ECO:0000313" key="1">
    <source>
        <dbReference type="EMBL" id="SMX53470.1"/>
    </source>
</evidence>
<name>A0A1Y6K619_9CHLR</name>
<dbReference type="AlphaFoldDB" id="A0A1Y6K619"/>
<dbReference type="EMBL" id="LT859958">
    <property type="protein sequence ID" value="SMX53470.1"/>
    <property type="molecule type" value="Genomic_DNA"/>
</dbReference>